<dbReference type="Gene3D" id="3.20.20.100">
    <property type="entry name" value="NADP-dependent oxidoreductase domain"/>
    <property type="match status" value="1"/>
</dbReference>
<comment type="similarity">
    <text evidence="1">Belongs to the aldo/keto reductase family.</text>
</comment>
<dbReference type="CDD" id="cd19071">
    <property type="entry name" value="AKR_AKR1-5-like"/>
    <property type="match status" value="1"/>
</dbReference>
<dbReference type="GO" id="GO:0016616">
    <property type="term" value="F:oxidoreductase activity, acting on the CH-OH group of donors, NAD or NADP as acceptor"/>
    <property type="evidence" value="ECO:0007669"/>
    <property type="project" value="UniProtKB-ARBA"/>
</dbReference>
<dbReference type="PANTHER" id="PTHR43827:SF3">
    <property type="entry name" value="NADP-DEPENDENT OXIDOREDUCTASE DOMAIN-CONTAINING PROTEIN"/>
    <property type="match status" value="1"/>
</dbReference>
<evidence type="ECO:0000256" key="2">
    <source>
        <dbReference type="ARBA" id="ARBA00022857"/>
    </source>
</evidence>
<dbReference type="PANTHER" id="PTHR43827">
    <property type="entry name" value="2,5-DIKETO-D-GLUCONIC ACID REDUCTASE"/>
    <property type="match status" value="1"/>
</dbReference>
<dbReference type="InterPro" id="IPR036812">
    <property type="entry name" value="NAD(P)_OxRdtase_dom_sf"/>
</dbReference>
<protein>
    <submittedName>
        <fullName evidence="5">Aldo/keto reductase</fullName>
    </submittedName>
</protein>
<organism evidence="5">
    <name type="scientific">Cystobacterineae bacterium</name>
    <dbReference type="NCBI Taxonomy" id="1934914"/>
    <lineage>
        <taxon>Bacteria</taxon>
        <taxon>Pseudomonadati</taxon>
        <taxon>Myxococcota</taxon>
        <taxon>Myxococcia</taxon>
        <taxon>Myxococcales</taxon>
        <taxon>Cystobacterineae</taxon>
    </lineage>
</organism>
<accession>A0A1P8VPY4</accession>
<keyword evidence="3" id="KW-0560">Oxidoreductase</keyword>
<dbReference type="AlphaFoldDB" id="A0A1P8VPY4"/>
<evidence type="ECO:0000259" key="4">
    <source>
        <dbReference type="Pfam" id="PF00248"/>
    </source>
</evidence>
<evidence type="ECO:0000256" key="3">
    <source>
        <dbReference type="ARBA" id="ARBA00023002"/>
    </source>
</evidence>
<evidence type="ECO:0000313" key="5">
    <source>
        <dbReference type="EMBL" id="APZ78683.1"/>
    </source>
</evidence>
<feature type="domain" description="NADP-dependent oxidoreductase" evidence="4">
    <location>
        <begin position="13"/>
        <end position="268"/>
    </location>
</feature>
<dbReference type="InterPro" id="IPR023210">
    <property type="entry name" value="NADP_OxRdtase_dom"/>
</dbReference>
<reference evidence="5" key="1">
    <citation type="journal article" date="2017" name="ACS Chem. Biol.">
        <title>Genomics-Guided Exploitation of Lipopeptide Diversity in Myxobacteria.</title>
        <authorList>
            <person name="Burgard C."/>
            <person name="Zaburannyi N."/>
            <person name="Nadmid S."/>
            <person name="Maier J."/>
            <person name="Jenke-Kodama H."/>
            <person name="Luxenburger E."/>
            <person name="Bernauer H.S."/>
            <person name="Wenzel S.C."/>
        </authorList>
    </citation>
    <scope>NUCLEOTIDE SEQUENCE</scope>
    <source>
        <strain evidence="5">CcG34</strain>
    </source>
</reference>
<dbReference type="Pfam" id="PF00248">
    <property type="entry name" value="Aldo_ket_red"/>
    <property type="match status" value="1"/>
</dbReference>
<dbReference type="SUPFAM" id="SSF51430">
    <property type="entry name" value="NAD(P)-linked oxidoreductase"/>
    <property type="match status" value="1"/>
</dbReference>
<keyword evidence="2" id="KW-0521">NADP</keyword>
<name>A0A1P8VPY4_9BACT</name>
<sequence length="269" mass="30303">MQLPPIIYGTAWKKERTETLVAQALRAGFRGIDTACQPKHYHEPGVGAALASWLQEGMRREDVYVQTKFTPLSGHDPQRIPYDPQASLPEQVAQSFATSLRNLQTSYVDALVLHSPLPREEQTMQVWRAMESLVDSGGAHRIGISNCYSLGVLERLHDASRIKPAIVQNRFYAETGYDRDIREFCTRHGIAYQSFWTLTANPQLLADDTVRRLSLQYGRTPAQILFRYLTQVGVTPLTGTTSKTHMREDLAIFEIELTASEIRAVSALL</sequence>
<proteinExistence type="inferred from homology"/>
<dbReference type="PRINTS" id="PR00069">
    <property type="entry name" value="ALDKETRDTASE"/>
</dbReference>
<evidence type="ECO:0000256" key="1">
    <source>
        <dbReference type="ARBA" id="ARBA00007905"/>
    </source>
</evidence>
<dbReference type="InterPro" id="IPR020471">
    <property type="entry name" value="AKR"/>
</dbReference>
<dbReference type="EMBL" id="KX622587">
    <property type="protein sequence ID" value="APZ78683.1"/>
    <property type="molecule type" value="Genomic_DNA"/>
</dbReference>